<proteinExistence type="predicted"/>
<name>A0A0A9EIZ9_ARUDO</name>
<dbReference type="AlphaFoldDB" id="A0A0A9EIZ9"/>
<dbReference type="EMBL" id="GBRH01197201">
    <property type="protein sequence ID" value="JAE00695.1"/>
    <property type="molecule type" value="Transcribed_RNA"/>
</dbReference>
<sequence length="30" mass="3789">MSLRFLIWVERERSKQPSQREERREKVGEE</sequence>
<reference evidence="1" key="2">
    <citation type="journal article" date="2015" name="Data Brief">
        <title>Shoot transcriptome of the giant reed, Arundo donax.</title>
        <authorList>
            <person name="Barrero R.A."/>
            <person name="Guerrero F.D."/>
            <person name="Moolhuijzen P."/>
            <person name="Goolsby J.A."/>
            <person name="Tidwell J."/>
            <person name="Bellgard S.E."/>
            <person name="Bellgard M.I."/>
        </authorList>
    </citation>
    <scope>NUCLEOTIDE SEQUENCE</scope>
    <source>
        <tissue evidence="1">Shoot tissue taken approximately 20 cm above the soil surface</tissue>
    </source>
</reference>
<protein>
    <submittedName>
        <fullName evidence="1">Uncharacterized protein</fullName>
    </submittedName>
</protein>
<accession>A0A0A9EIZ9</accession>
<reference evidence="1" key="1">
    <citation type="submission" date="2014-09" db="EMBL/GenBank/DDBJ databases">
        <authorList>
            <person name="Magalhaes I.L.F."/>
            <person name="Oliveira U."/>
            <person name="Santos F.R."/>
            <person name="Vidigal T.H.D.A."/>
            <person name="Brescovit A.D."/>
            <person name="Santos A.J."/>
        </authorList>
    </citation>
    <scope>NUCLEOTIDE SEQUENCE</scope>
    <source>
        <tissue evidence="1">Shoot tissue taken approximately 20 cm above the soil surface</tissue>
    </source>
</reference>
<organism evidence="1">
    <name type="scientific">Arundo donax</name>
    <name type="common">Giant reed</name>
    <name type="synonym">Donax arundinaceus</name>
    <dbReference type="NCBI Taxonomy" id="35708"/>
    <lineage>
        <taxon>Eukaryota</taxon>
        <taxon>Viridiplantae</taxon>
        <taxon>Streptophyta</taxon>
        <taxon>Embryophyta</taxon>
        <taxon>Tracheophyta</taxon>
        <taxon>Spermatophyta</taxon>
        <taxon>Magnoliopsida</taxon>
        <taxon>Liliopsida</taxon>
        <taxon>Poales</taxon>
        <taxon>Poaceae</taxon>
        <taxon>PACMAD clade</taxon>
        <taxon>Arundinoideae</taxon>
        <taxon>Arundineae</taxon>
        <taxon>Arundo</taxon>
    </lineage>
</organism>
<evidence type="ECO:0000313" key="1">
    <source>
        <dbReference type="EMBL" id="JAE00695.1"/>
    </source>
</evidence>